<evidence type="ECO:0000313" key="3">
    <source>
        <dbReference type="Proteomes" id="UP000070444"/>
    </source>
</evidence>
<evidence type="ECO:0000256" key="1">
    <source>
        <dbReference type="SAM" id="Phobius"/>
    </source>
</evidence>
<keyword evidence="3" id="KW-1185">Reference proteome</keyword>
<sequence length="149" mass="16971">MFLTVSDQSLSSSGFKALLICSILVLTLVLIILTYKLLIKPRRKLKKLGCTDRATYRGTVATTPNNRKSLILSNLKHQSMQQKQEMGNIVYRGSVQGVIEEEKEPILKFNPDELVPVEVQHPSKRYTPFSYDLSRVSVIDVRGRETNKY</sequence>
<organism evidence="2 3">
    <name type="scientific">Conidiobolus coronatus (strain ATCC 28846 / CBS 209.66 / NRRL 28638)</name>
    <name type="common">Delacroixia coronata</name>
    <dbReference type="NCBI Taxonomy" id="796925"/>
    <lineage>
        <taxon>Eukaryota</taxon>
        <taxon>Fungi</taxon>
        <taxon>Fungi incertae sedis</taxon>
        <taxon>Zoopagomycota</taxon>
        <taxon>Entomophthoromycotina</taxon>
        <taxon>Entomophthoromycetes</taxon>
        <taxon>Entomophthorales</taxon>
        <taxon>Ancylistaceae</taxon>
        <taxon>Conidiobolus</taxon>
    </lineage>
</organism>
<reference evidence="2 3" key="1">
    <citation type="journal article" date="2015" name="Genome Biol. Evol.">
        <title>Phylogenomic analyses indicate that early fungi evolved digesting cell walls of algal ancestors of land plants.</title>
        <authorList>
            <person name="Chang Y."/>
            <person name="Wang S."/>
            <person name="Sekimoto S."/>
            <person name="Aerts A.L."/>
            <person name="Choi C."/>
            <person name="Clum A."/>
            <person name="LaButti K.M."/>
            <person name="Lindquist E.A."/>
            <person name="Yee Ngan C."/>
            <person name="Ohm R.A."/>
            <person name="Salamov A.A."/>
            <person name="Grigoriev I.V."/>
            <person name="Spatafora J.W."/>
            <person name="Berbee M.L."/>
        </authorList>
    </citation>
    <scope>NUCLEOTIDE SEQUENCE [LARGE SCALE GENOMIC DNA]</scope>
    <source>
        <strain evidence="2 3">NRRL 28638</strain>
    </source>
</reference>
<dbReference type="AlphaFoldDB" id="A0A137P055"/>
<protein>
    <submittedName>
        <fullName evidence="2">Uncharacterized protein</fullName>
    </submittedName>
</protein>
<accession>A0A137P055</accession>
<keyword evidence="1" id="KW-0472">Membrane</keyword>
<feature type="transmembrane region" description="Helical" evidence="1">
    <location>
        <begin position="17"/>
        <end position="38"/>
    </location>
</feature>
<evidence type="ECO:0000313" key="2">
    <source>
        <dbReference type="EMBL" id="KXN68426.1"/>
    </source>
</evidence>
<keyword evidence="1" id="KW-1133">Transmembrane helix</keyword>
<proteinExistence type="predicted"/>
<keyword evidence="1" id="KW-0812">Transmembrane</keyword>
<gene>
    <name evidence="2" type="ORF">CONCODRAFT_72250</name>
</gene>
<dbReference type="EMBL" id="KQ964576">
    <property type="protein sequence ID" value="KXN68426.1"/>
    <property type="molecule type" value="Genomic_DNA"/>
</dbReference>
<name>A0A137P055_CONC2</name>
<dbReference type="Proteomes" id="UP000070444">
    <property type="component" value="Unassembled WGS sequence"/>
</dbReference>